<evidence type="ECO:0000313" key="1">
    <source>
        <dbReference type="EMBL" id="ALG12362.1"/>
    </source>
</evidence>
<dbReference type="EMBL" id="CP012752">
    <property type="protein sequence ID" value="ALG12362.1"/>
    <property type="molecule type" value="Genomic_DNA"/>
</dbReference>
<keyword evidence="2" id="KW-1185">Reference proteome</keyword>
<dbReference type="STRING" id="860235.AOZ06_40800"/>
<gene>
    <name evidence="1" type="ORF">AOZ06_40800</name>
</gene>
<name>A0A0N9IB52_9PSEU</name>
<proteinExistence type="predicted"/>
<dbReference type="KEGG" id="kphy:AOZ06_40800"/>
<reference evidence="1 2" key="1">
    <citation type="submission" date="2015-07" db="EMBL/GenBank/DDBJ databases">
        <title>Genome sequencing of Kibdelosporangium phytohabitans.</title>
        <authorList>
            <person name="Qin S."/>
            <person name="Xing K."/>
        </authorList>
    </citation>
    <scope>NUCLEOTIDE SEQUENCE [LARGE SCALE GENOMIC DNA]</scope>
    <source>
        <strain evidence="1 2">KLBMP1111</strain>
    </source>
</reference>
<sequence length="197" mass="20902">MVVAVSIVGTLSLGGGTGAGAGGAASAQSATGQAVRANVTRGKGNAKQGKRDYAWRDMGFRRLKQVGEQAASCVVNSYGDVRDFFVRTPCRSLDRMLFTLGDDDRNSVILAVSWVRMSTPDNARKLQWLADTYGTGSVSPLAGALVEAAGVKFTGRYYDSRRSGDLVVIAETEPLRGDPQPEFLDGLAEVASELPRP</sequence>
<dbReference type="Proteomes" id="UP000063699">
    <property type="component" value="Chromosome"/>
</dbReference>
<organism evidence="1 2">
    <name type="scientific">Kibdelosporangium phytohabitans</name>
    <dbReference type="NCBI Taxonomy" id="860235"/>
    <lineage>
        <taxon>Bacteria</taxon>
        <taxon>Bacillati</taxon>
        <taxon>Actinomycetota</taxon>
        <taxon>Actinomycetes</taxon>
        <taxon>Pseudonocardiales</taxon>
        <taxon>Pseudonocardiaceae</taxon>
        <taxon>Kibdelosporangium</taxon>
    </lineage>
</organism>
<accession>A0A0N9IB52</accession>
<dbReference type="AlphaFoldDB" id="A0A0N9IB52"/>
<evidence type="ECO:0000313" key="2">
    <source>
        <dbReference type="Proteomes" id="UP000063699"/>
    </source>
</evidence>
<protein>
    <submittedName>
        <fullName evidence="1">Uncharacterized protein</fullName>
    </submittedName>
</protein>